<reference evidence="1" key="1">
    <citation type="journal article" date="2014" name="Nat. Commun.">
        <title>The emerging biofuel crop Camelina sativa retains a highly undifferentiated hexaploid genome structure.</title>
        <authorList>
            <person name="Kagale S."/>
            <person name="Koh C."/>
            <person name="Nixon J."/>
            <person name="Bollina V."/>
            <person name="Clarke W.E."/>
            <person name="Tuteja R."/>
            <person name="Spillane C."/>
            <person name="Robinson S.J."/>
            <person name="Links M.G."/>
            <person name="Clarke C."/>
            <person name="Higgins E.E."/>
            <person name="Huebert T."/>
            <person name="Sharpe A.G."/>
            <person name="Parkin I.A."/>
        </authorList>
    </citation>
    <scope>NUCLEOTIDE SEQUENCE [LARGE SCALE GENOMIC DNA]</scope>
    <source>
        <strain evidence="1">cv. DH55</strain>
    </source>
</reference>
<dbReference type="RefSeq" id="XP_019093029.1">
    <property type="nucleotide sequence ID" value="XM_019237484.1"/>
</dbReference>
<accession>A0ABM1R1Z1</accession>
<protein>
    <submittedName>
        <fullName evidence="2">Uncharacterized protein LOC104750182</fullName>
    </submittedName>
</protein>
<evidence type="ECO:0000313" key="1">
    <source>
        <dbReference type="Proteomes" id="UP000694864"/>
    </source>
</evidence>
<keyword evidence="1" id="KW-1185">Reference proteome</keyword>
<name>A0ABM1R1Z1_CAMSA</name>
<organism evidence="1 2">
    <name type="scientific">Camelina sativa</name>
    <name type="common">False flax</name>
    <name type="synonym">Myagrum sativum</name>
    <dbReference type="NCBI Taxonomy" id="90675"/>
    <lineage>
        <taxon>Eukaryota</taxon>
        <taxon>Viridiplantae</taxon>
        <taxon>Streptophyta</taxon>
        <taxon>Embryophyta</taxon>
        <taxon>Tracheophyta</taxon>
        <taxon>Spermatophyta</taxon>
        <taxon>Magnoliopsida</taxon>
        <taxon>eudicotyledons</taxon>
        <taxon>Gunneridae</taxon>
        <taxon>Pentapetalae</taxon>
        <taxon>rosids</taxon>
        <taxon>malvids</taxon>
        <taxon>Brassicales</taxon>
        <taxon>Brassicaceae</taxon>
        <taxon>Camelineae</taxon>
        <taxon>Camelina</taxon>
    </lineage>
</organism>
<gene>
    <name evidence="2" type="primary">LOC104750182</name>
</gene>
<proteinExistence type="predicted"/>
<dbReference type="Proteomes" id="UP000694864">
    <property type="component" value="Chromosome 16"/>
</dbReference>
<dbReference type="GeneID" id="104750182"/>
<sequence length="106" mass="12361">MFQSSLLLSAGKYPEEMALCLRSRFHFQSIAQMKIQCLRLDVILRFVRLGLIRLGVFFFCLYFVKQVLVGGFCHCLLVCYSLVDHERTQCRTSQPLTTMHFSLDFV</sequence>
<reference evidence="2" key="2">
    <citation type="submission" date="2025-08" db="UniProtKB">
        <authorList>
            <consortium name="RefSeq"/>
        </authorList>
    </citation>
    <scope>IDENTIFICATION</scope>
    <source>
        <tissue evidence="2">Leaf</tissue>
    </source>
</reference>
<evidence type="ECO:0000313" key="2">
    <source>
        <dbReference type="RefSeq" id="XP_019093029.1"/>
    </source>
</evidence>